<dbReference type="SUPFAM" id="SSF46894">
    <property type="entry name" value="C-terminal effector domain of the bipartite response regulators"/>
    <property type="match status" value="1"/>
</dbReference>
<evidence type="ECO:0000256" key="5">
    <source>
        <dbReference type="PROSITE-ProRule" id="PRU00339"/>
    </source>
</evidence>
<dbReference type="Proteomes" id="UP000612585">
    <property type="component" value="Unassembled WGS sequence"/>
</dbReference>
<evidence type="ECO:0000313" key="9">
    <source>
        <dbReference type="Proteomes" id="UP000612585"/>
    </source>
</evidence>
<dbReference type="InterPro" id="IPR001867">
    <property type="entry name" value="OmpR/PhoB-type_DNA-bd"/>
</dbReference>
<evidence type="ECO:0000256" key="6">
    <source>
        <dbReference type="PROSITE-ProRule" id="PRU01091"/>
    </source>
</evidence>
<comment type="caution">
    <text evidence="8">The sequence shown here is derived from an EMBL/GenBank/DDBJ whole genome shotgun (WGS) entry which is preliminary data.</text>
</comment>
<dbReference type="InterPro" id="IPR019734">
    <property type="entry name" value="TPR_rpt"/>
</dbReference>
<evidence type="ECO:0000256" key="4">
    <source>
        <dbReference type="ARBA" id="ARBA00023163"/>
    </source>
</evidence>
<dbReference type="Gene3D" id="1.25.40.10">
    <property type="entry name" value="Tetratricopeptide repeat domain"/>
    <property type="match status" value="2"/>
</dbReference>
<comment type="similarity">
    <text evidence="1">Belongs to the AfsR/DnrI/RedD regulatory family.</text>
</comment>
<keyword evidence="4" id="KW-0804">Transcription</keyword>
<dbReference type="SMART" id="SM00862">
    <property type="entry name" value="Trans_reg_C"/>
    <property type="match status" value="1"/>
</dbReference>
<dbReference type="Gene3D" id="3.40.50.300">
    <property type="entry name" value="P-loop containing nucleotide triphosphate hydrolases"/>
    <property type="match status" value="1"/>
</dbReference>
<dbReference type="AlphaFoldDB" id="A0A8J3ZCF9"/>
<dbReference type="InterPro" id="IPR016032">
    <property type="entry name" value="Sig_transdc_resp-reg_C-effctor"/>
</dbReference>
<keyword evidence="3 6" id="KW-0238">DNA-binding</keyword>
<evidence type="ECO:0000259" key="7">
    <source>
        <dbReference type="PROSITE" id="PS51755"/>
    </source>
</evidence>
<feature type="repeat" description="TPR" evidence="5">
    <location>
        <begin position="767"/>
        <end position="800"/>
    </location>
</feature>
<dbReference type="Pfam" id="PF13374">
    <property type="entry name" value="TPR_10"/>
    <property type="match status" value="1"/>
</dbReference>
<dbReference type="GO" id="GO:0003677">
    <property type="term" value="F:DNA binding"/>
    <property type="evidence" value="ECO:0007669"/>
    <property type="project" value="UniProtKB-UniRule"/>
</dbReference>
<dbReference type="SUPFAM" id="SSF48452">
    <property type="entry name" value="TPR-like"/>
    <property type="match status" value="3"/>
</dbReference>
<dbReference type="GO" id="GO:0006355">
    <property type="term" value="P:regulation of DNA-templated transcription"/>
    <property type="evidence" value="ECO:0007669"/>
    <property type="project" value="InterPro"/>
</dbReference>
<dbReference type="PRINTS" id="PR00364">
    <property type="entry name" value="DISEASERSIST"/>
</dbReference>
<proteinExistence type="inferred from homology"/>
<dbReference type="PROSITE" id="PS50005">
    <property type="entry name" value="TPR"/>
    <property type="match status" value="2"/>
</dbReference>
<feature type="repeat" description="TPR" evidence="5">
    <location>
        <begin position="846"/>
        <end position="879"/>
    </location>
</feature>
<reference evidence="8" key="1">
    <citation type="submission" date="2021-01" db="EMBL/GenBank/DDBJ databases">
        <title>Whole genome shotgun sequence of Virgisporangium aurantiacum NBRC 16421.</title>
        <authorList>
            <person name="Komaki H."/>
            <person name="Tamura T."/>
        </authorList>
    </citation>
    <scope>NUCLEOTIDE SEQUENCE</scope>
    <source>
        <strain evidence="8">NBRC 16421</strain>
    </source>
</reference>
<sequence length="985" mass="105103">MTNRGWTFIDASSDRLLEFRVLGPVTVLRDGAPVDLGGPQRRAVLTLLLVHAGQIVPADTLADLLWGGSPPRSYRVQLQGVVSDLRRRLAGRESRAAAPIVTVAPGYLLRVPDGALDLAVFRREVAEAQATGDHHRWESAVARWHGPAFGGFDYPGAQAVVAGVEEERWTAVEDLVDARLAAGSVDGLSAELARLTREHPLRERFHGQLMTVLARTSRVGEALAVYRSLRDRLVDELGIEPSAPIRRLHRQILVAGDGKARPAAGITTGGTTAYRQLPPDLADFVGRGPDLAAILDLGRSHQNSTAARIVVVAGMAGVGKTRLALRAAHQLVAEGRYGGGQLYIDLAGIDAAGTVAPETALSNLLRLLGVAPQLVPPDLDARATLLRDRLAGREVLMILDSAADERQIAPLLAAGAAGLVIVTSRRALAVDGALHLNLSMFTPGEAASLVEAVIGADRSVAERTAVADLVARCGHLPLAVTVAAHRLRMRPAWSVAGLVDRLAAASGVELDELTAGSRAVEAVFQHAYDSLPDRIRLVFRRLGLHPGVDVTAASVAALTGLDPPQAEDALAELLDLHLVGQSVPDRYHLHDLLRAFAQRTCRRAESADAADGAVTDLLDWYVGATEEVTRPMFRYRLPVAIRVPPTKTPVPQCETQEQALDWLDDENANLLAVIRMATDRGKYAHAIGLAHLLRVYFVRRAPVTDRIAVLRVAETAAREAGDLSELAHTLSELGHAYGTALQLDTESDLLRQAIALHELCGDDHGGAVALNHLGTAHRRAGRYAEAVELYRTALDLLGPDGDPARVAATASNLSIVLHLLGRDDEAIPQALHAVRVQQTIGGPGEAALQTNLGRIYARVGRHTEAVEHSERALHLHRADGSRTGEAIVLGTLCVSYAELGRYPAAVRAGRRAVGIGRRAANPEVEAMAFNGLGEAFALAGRHRAAQRRFGRALAIVGDRGDADERARALAGLDRCRASGEELGGE</sequence>
<feature type="domain" description="OmpR/PhoB-type" evidence="7">
    <location>
        <begin position="6"/>
        <end position="111"/>
    </location>
</feature>
<dbReference type="SUPFAM" id="SSF52540">
    <property type="entry name" value="P-loop containing nucleoside triphosphate hydrolases"/>
    <property type="match status" value="1"/>
</dbReference>
<dbReference type="GO" id="GO:0043531">
    <property type="term" value="F:ADP binding"/>
    <property type="evidence" value="ECO:0007669"/>
    <property type="project" value="InterPro"/>
</dbReference>
<keyword evidence="9" id="KW-1185">Reference proteome</keyword>
<dbReference type="CDD" id="cd15831">
    <property type="entry name" value="BTAD"/>
    <property type="match status" value="1"/>
</dbReference>
<dbReference type="RefSeq" id="WP_204000729.1">
    <property type="nucleotide sequence ID" value="NZ_BOPG01000044.1"/>
</dbReference>
<dbReference type="PANTHER" id="PTHR35807">
    <property type="entry name" value="TRANSCRIPTIONAL REGULATOR REDD-RELATED"/>
    <property type="match status" value="1"/>
</dbReference>
<evidence type="ECO:0000256" key="3">
    <source>
        <dbReference type="ARBA" id="ARBA00023125"/>
    </source>
</evidence>
<evidence type="ECO:0000256" key="2">
    <source>
        <dbReference type="ARBA" id="ARBA00023015"/>
    </source>
</evidence>
<dbReference type="InterPro" id="IPR005158">
    <property type="entry name" value="BTAD"/>
</dbReference>
<dbReference type="PROSITE" id="PS51755">
    <property type="entry name" value="OMPR_PHOB"/>
    <property type="match status" value="1"/>
</dbReference>
<gene>
    <name evidence="8" type="ORF">Vau01_065920</name>
</gene>
<dbReference type="Pfam" id="PF13424">
    <property type="entry name" value="TPR_12"/>
    <property type="match status" value="2"/>
</dbReference>
<protein>
    <submittedName>
        <fullName evidence="8">SARP family transcriptional regulator</fullName>
    </submittedName>
</protein>
<dbReference type="InterPro" id="IPR036388">
    <property type="entry name" value="WH-like_DNA-bd_sf"/>
</dbReference>
<keyword evidence="2" id="KW-0805">Transcription regulation</keyword>
<dbReference type="InterPro" id="IPR011990">
    <property type="entry name" value="TPR-like_helical_dom_sf"/>
</dbReference>
<dbReference type="PANTHER" id="PTHR35807:SF1">
    <property type="entry name" value="TRANSCRIPTIONAL REGULATOR REDD"/>
    <property type="match status" value="1"/>
</dbReference>
<name>A0A8J3ZCF9_9ACTN</name>
<dbReference type="InterPro" id="IPR027417">
    <property type="entry name" value="P-loop_NTPase"/>
</dbReference>
<keyword evidence="5" id="KW-0802">TPR repeat</keyword>
<evidence type="ECO:0000256" key="1">
    <source>
        <dbReference type="ARBA" id="ARBA00005820"/>
    </source>
</evidence>
<dbReference type="SMART" id="SM00028">
    <property type="entry name" value="TPR"/>
    <property type="match status" value="6"/>
</dbReference>
<dbReference type="InterPro" id="IPR051677">
    <property type="entry name" value="AfsR-DnrI-RedD_regulator"/>
</dbReference>
<dbReference type="Pfam" id="PF03704">
    <property type="entry name" value="BTAD"/>
    <property type="match status" value="1"/>
</dbReference>
<organism evidence="8 9">
    <name type="scientific">Virgisporangium aurantiacum</name>
    <dbReference type="NCBI Taxonomy" id="175570"/>
    <lineage>
        <taxon>Bacteria</taxon>
        <taxon>Bacillati</taxon>
        <taxon>Actinomycetota</taxon>
        <taxon>Actinomycetes</taxon>
        <taxon>Micromonosporales</taxon>
        <taxon>Micromonosporaceae</taxon>
        <taxon>Virgisporangium</taxon>
    </lineage>
</organism>
<dbReference type="EMBL" id="BOPG01000044">
    <property type="protein sequence ID" value="GIJ59076.1"/>
    <property type="molecule type" value="Genomic_DNA"/>
</dbReference>
<dbReference type="SMART" id="SM01043">
    <property type="entry name" value="BTAD"/>
    <property type="match status" value="1"/>
</dbReference>
<feature type="DNA-binding region" description="OmpR/PhoB-type" evidence="6">
    <location>
        <begin position="6"/>
        <end position="111"/>
    </location>
</feature>
<dbReference type="GO" id="GO:0000160">
    <property type="term" value="P:phosphorelay signal transduction system"/>
    <property type="evidence" value="ECO:0007669"/>
    <property type="project" value="InterPro"/>
</dbReference>
<dbReference type="Gene3D" id="1.10.10.10">
    <property type="entry name" value="Winged helix-like DNA-binding domain superfamily/Winged helix DNA-binding domain"/>
    <property type="match status" value="2"/>
</dbReference>
<accession>A0A8J3ZCF9</accession>
<evidence type="ECO:0000313" key="8">
    <source>
        <dbReference type="EMBL" id="GIJ59076.1"/>
    </source>
</evidence>